<dbReference type="InterPro" id="IPR016181">
    <property type="entry name" value="Acyl_CoA_acyltransferase"/>
</dbReference>
<dbReference type="InterPro" id="IPR050644">
    <property type="entry name" value="PG_Glycine_Bridge_Synth"/>
</dbReference>
<keyword evidence="5" id="KW-0012">Acyltransferase</keyword>
<dbReference type="SUPFAM" id="SSF55729">
    <property type="entry name" value="Acyl-CoA N-acyltransferases (Nat)"/>
    <property type="match status" value="1"/>
</dbReference>
<dbReference type="EMBL" id="CP001100">
    <property type="protein sequence ID" value="ACF14936.1"/>
    <property type="molecule type" value="Genomic_DNA"/>
</dbReference>
<sequence length="367" mass="43264">MICRVEKKEIEEIKPTNILTQTPFWARVKHEQGYFPNGYHLTISKDILNPNATPNLKIQDDLLVLIKRVSASQCFAYVPYGPKLEPKFEQQGVFLEALSEVLRPFFPKNCVFIRYDLMWENQWAKEDNFFDSSGNWVGPPPHHTQEFRVNFNTTQWNLKKSPRDILPKNTFFLDLTKKEHELLHNMRYNTRYNIRQSERKGIRIKEYGIEKLDEWYDLYTETAIRNNMILHDKQYFSTILTNQDSDKNGVNVSLLMAEDEDEFLASMFLVLSRKRGTYLFGASSSSKRHLMASYGLQWEAIKKSKKYGCSEYDMFGCAPNLNRTHPLHGVHVYKKGFGGKIYHRMGCWDYPYMKKDYELIKALEVNN</sequence>
<organism evidence="8 9">
    <name type="scientific">Chloroherpeton thalassium (strain ATCC 35110 / GB-78)</name>
    <dbReference type="NCBI Taxonomy" id="517418"/>
    <lineage>
        <taxon>Bacteria</taxon>
        <taxon>Pseudomonadati</taxon>
        <taxon>Chlorobiota</taxon>
        <taxon>Chlorobiia</taxon>
        <taxon>Chlorobiales</taxon>
        <taxon>Chloroherpetonaceae</taxon>
        <taxon>Chloroherpeton</taxon>
    </lineage>
</organism>
<keyword evidence="4" id="KW-0573">Peptidoglycan synthesis</keyword>
<evidence type="ECO:0000259" key="7">
    <source>
        <dbReference type="PROSITE" id="PS51186"/>
    </source>
</evidence>
<dbReference type="RefSeq" id="WP_012501018.1">
    <property type="nucleotide sequence ID" value="NC_011026.1"/>
</dbReference>
<dbReference type="Proteomes" id="UP000001208">
    <property type="component" value="Chromosome"/>
</dbReference>
<dbReference type="GO" id="GO:0009252">
    <property type="term" value="P:peptidoglycan biosynthetic process"/>
    <property type="evidence" value="ECO:0007669"/>
    <property type="project" value="UniProtKB-KW"/>
</dbReference>
<keyword evidence="9" id="KW-1185">Reference proteome</keyword>
<dbReference type="Pfam" id="PF02388">
    <property type="entry name" value="FemAB"/>
    <property type="match status" value="2"/>
</dbReference>
<evidence type="ECO:0000256" key="5">
    <source>
        <dbReference type="ARBA" id="ARBA00023315"/>
    </source>
</evidence>
<dbReference type="GO" id="GO:0071555">
    <property type="term" value="P:cell wall organization"/>
    <property type="evidence" value="ECO:0007669"/>
    <property type="project" value="UniProtKB-KW"/>
</dbReference>
<dbReference type="Gene3D" id="3.40.630.30">
    <property type="match status" value="1"/>
</dbReference>
<evidence type="ECO:0000256" key="4">
    <source>
        <dbReference type="ARBA" id="ARBA00022984"/>
    </source>
</evidence>
<evidence type="ECO:0000256" key="3">
    <source>
        <dbReference type="ARBA" id="ARBA00022960"/>
    </source>
</evidence>
<keyword evidence="6" id="KW-0961">Cell wall biogenesis/degradation</keyword>
<evidence type="ECO:0000256" key="1">
    <source>
        <dbReference type="ARBA" id="ARBA00009943"/>
    </source>
</evidence>
<proteinExistence type="inferred from homology"/>
<dbReference type="OrthoDB" id="9785911at2"/>
<keyword evidence="2" id="KW-0808">Transferase</keyword>
<dbReference type="HOGENOM" id="CLU_048411_0_0_10"/>
<dbReference type="STRING" id="517418.Ctha_2487"/>
<evidence type="ECO:0000313" key="9">
    <source>
        <dbReference type="Proteomes" id="UP000001208"/>
    </source>
</evidence>
<dbReference type="PANTHER" id="PTHR36174">
    <property type="entry name" value="LIPID II:GLYCINE GLYCYLTRANSFERASE"/>
    <property type="match status" value="1"/>
</dbReference>
<dbReference type="KEGG" id="cts:Ctha_2487"/>
<name>B3QXM1_CHLT3</name>
<reference evidence="8 9" key="1">
    <citation type="submission" date="2008-06" db="EMBL/GenBank/DDBJ databases">
        <title>Complete sequence of Chloroherpeton thalassium ATCC 35110.</title>
        <authorList>
            <consortium name="US DOE Joint Genome Institute"/>
            <person name="Lucas S."/>
            <person name="Copeland A."/>
            <person name="Lapidus A."/>
            <person name="Glavina del Rio T."/>
            <person name="Dalin E."/>
            <person name="Tice H."/>
            <person name="Bruce D."/>
            <person name="Goodwin L."/>
            <person name="Pitluck S."/>
            <person name="Schmutz J."/>
            <person name="Larimer F."/>
            <person name="Land M."/>
            <person name="Hauser L."/>
            <person name="Kyrpides N."/>
            <person name="Mikhailova N."/>
            <person name="Liu Z."/>
            <person name="Li T."/>
            <person name="Zhao F."/>
            <person name="Overmann J."/>
            <person name="Bryant D.A."/>
            <person name="Richardson P."/>
        </authorList>
    </citation>
    <scope>NUCLEOTIDE SEQUENCE [LARGE SCALE GENOMIC DNA]</scope>
    <source>
        <strain evidence="9">ATCC 35110 / GB-78</strain>
    </source>
</reference>
<evidence type="ECO:0000256" key="6">
    <source>
        <dbReference type="ARBA" id="ARBA00023316"/>
    </source>
</evidence>
<dbReference type="InterPro" id="IPR003447">
    <property type="entry name" value="FEMABX"/>
</dbReference>
<dbReference type="eggNOG" id="COG2348">
    <property type="taxonomic scope" value="Bacteria"/>
</dbReference>
<gene>
    <name evidence="8" type="ordered locus">Ctha_2487</name>
</gene>
<dbReference type="InterPro" id="IPR000182">
    <property type="entry name" value="GNAT_dom"/>
</dbReference>
<protein>
    <submittedName>
        <fullName evidence="8">Methicillin resistance protein</fullName>
    </submittedName>
</protein>
<keyword evidence="3" id="KW-0133">Cell shape</keyword>
<comment type="similarity">
    <text evidence="1">Belongs to the FemABX family.</text>
</comment>
<dbReference type="PROSITE" id="PS51186">
    <property type="entry name" value="GNAT"/>
    <property type="match status" value="1"/>
</dbReference>
<dbReference type="AlphaFoldDB" id="B3QXM1"/>
<accession>B3QXM1</accession>
<dbReference type="GO" id="GO:0016747">
    <property type="term" value="F:acyltransferase activity, transferring groups other than amino-acyl groups"/>
    <property type="evidence" value="ECO:0007669"/>
    <property type="project" value="InterPro"/>
</dbReference>
<dbReference type="PROSITE" id="PS51191">
    <property type="entry name" value="FEMABX"/>
    <property type="match status" value="1"/>
</dbReference>
<feature type="domain" description="N-acetyltransferase" evidence="7">
    <location>
        <begin position="202"/>
        <end position="358"/>
    </location>
</feature>
<evidence type="ECO:0000256" key="2">
    <source>
        <dbReference type="ARBA" id="ARBA00022679"/>
    </source>
</evidence>
<evidence type="ECO:0000313" key="8">
    <source>
        <dbReference type="EMBL" id="ACF14936.1"/>
    </source>
</evidence>
<dbReference type="GO" id="GO:0008360">
    <property type="term" value="P:regulation of cell shape"/>
    <property type="evidence" value="ECO:0007669"/>
    <property type="project" value="UniProtKB-KW"/>
</dbReference>
<dbReference type="PANTHER" id="PTHR36174:SF1">
    <property type="entry name" value="LIPID II:GLYCINE GLYCYLTRANSFERASE"/>
    <property type="match status" value="1"/>
</dbReference>
<dbReference type="GO" id="GO:0016755">
    <property type="term" value="F:aminoacyltransferase activity"/>
    <property type="evidence" value="ECO:0007669"/>
    <property type="project" value="InterPro"/>
</dbReference>